<dbReference type="Gene3D" id="4.10.240.10">
    <property type="entry name" value="Zn(2)-C6 fungal-type DNA-binding domain"/>
    <property type="match status" value="1"/>
</dbReference>
<dbReference type="GO" id="GO:0008270">
    <property type="term" value="F:zinc ion binding"/>
    <property type="evidence" value="ECO:0007669"/>
    <property type="project" value="InterPro"/>
</dbReference>
<dbReference type="PROSITE" id="PS50048">
    <property type="entry name" value="ZN2_CY6_FUNGAL_2"/>
    <property type="match status" value="1"/>
</dbReference>
<feature type="compositionally biased region" description="Polar residues" evidence="6">
    <location>
        <begin position="226"/>
        <end position="247"/>
    </location>
</feature>
<proteinExistence type="predicted"/>
<evidence type="ECO:0000256" key="4">
    <source>
        <dbReference type="ARBA" id="ARBA00023163"/>
    </source>
</evidence>
<dbReference type="InterPro" id="IPR001138">
    <property type="entry name" value="Zn2Cys6_DnaBD"/>
</dbReference>
<feature type="region of interest" description="Disordered" evidence="6">
    <location>
        <begin position="173"/>
        <end position="255"/>
    </location>
</feature>
<feature type="compositionally biased region" description="Polar residues" evidence="6">
    <location>
        <begin position="181"/>
        <end position="190"/>
    </location>
</feature>
<keyword evidence="5" id="KW-0539">Nucleus</keyword>
<evidence type="ECO:0000313" key="8">
    <source>
        <dbReference type="EMBL" id="KAJ7189857.1"/>
    </source>
</evidence>
<evidence type="ECO:0000313" key="9">
    <source>
        <dbReference type="Proteomes" id="UP001219525"/>
    </source>
</evidence>
<dbReference type="Proteomes" id="UP001219525">
    <property type="component" value="Unassembled WGS sequence"/>
</dbReference>
<feature type="compositionally biased region" description="Polar residues" evidence="6">
    <location>
        <begin position="98"/>
        <end position="111"/>
    </location>
</feature>
<dbReference type="AlphaFoldDB" id="A0AAD6UT77"/>
<dbReference type="InterPro" id="IPR036864">
    <property type="entry name" value="Zn2-C6_fun-type_DNA-bd_sf"/>
</dbReference>
<dbReference type="InterPro" id="IPR050815">
    <property type="entry name" value="TF_fung"/>
</dbReference>
<keyword evidence="9" id="KW-1185">Reference proteome</keyword>
<gene>
    <name evidence="8" type="ORF">GGX14DRAFT_484326</name>
</gene>
<name>A0AAD6UT77_9AGAR</name>
<dbReference type="Pfam" id="PF00172">
    <property type="entry name" value="Zn_clus"/>
    <property type="match status" value="1"/>
</dbReference>
<dbReference type="PANTHER" id="PTHR47338:SF5">
    <property type="entry name" value="ZN(II)2CYS6 TRANSCRIPTION FACTOR (EUROFUNG)"/>
    <property type="match status" value="1"/>
</dbReference>
<evidence type="ECO:0000256" key="2">
    <source>
        <dbReference type="ARBA" id="ARBA00022723"/>
    </source>
</evidence>
<dbReference type="SUPFAM" id="SSF57701">
    <property type="entry name" value="Zn2/Cys6 DNA-binding domain"/>
    <property type="match status" value="1"/>
</dbReference>
<keyword evidence="2" id="KW-0479">Metal-binding</keyword>
<reference evidence="8" key="1">
    <citation type="submission" date="2023-03" db="EMBL/GenBank/DDBJ databases">
        <title>Massive genome expansion in bonnet fungi (Mycena s.s.) driven by repeated elements and novel gene families across ecological guilds.</title>
        <authorList>
            <consortium name="Lawrence Berkeley National Laboratory"/>
            <person name="Harder C.B."/>
            <person name="Miyauchi S."/>
            <person name="Viragh M."/>
            <person name="Kuo A."/>
            <person name="Thoen E."/>
            <person name="Andreopoulos B."/>
            <person name="Lu D."/>
            <person name="Skrede I."/>
            <person name="Drula E."/>
            <person name="Henrissat B."/>
            <person name="Morin E."/>
            <person name="Kohler A."/>
            <person name="Barry K."/>
            <person name="LaButti K."/>
            <person name="Morin E."/>
            <person name="Salamov A."/>
            <person name="Lipzen A."/>
            <person name="Mereny Z."/>
            <person name="Hegedus B."/>
            <person name="Baldrian P."/>
            <person name="Stursova M."/>
            <person name="Weitz H."/>
            <person name="Taylor A."/>
            <person name="Grigoriev I.V."/>
            <person name="Nagy L.G."/>
            <person name="Martin F."/>
            <person name="Kauserud H."/>
        </authorList>
    </citation>
    <scope>NUCLEOTIDE SEQUENCE</scope>
    <source>
        <strain evidence="8">9144</strain>
    </source>
</reference>
<evidence type="ECO:0000256" key="5">
    <source>
        <dbReference type="ARBA" id="ARBA00023242"/>
    </source>
</evidence>
<dbReference type="EMBL" id="JARJCW010000164">
    <property type="protein sequence ID" value="KAJ7189857.1"/>
    <property type="molecule type" value="Genomic_DNA"/>
</dbReference>
<evidence type="ECO:0000256" key="1">
    <source>
        <dbReference type="ARBA" id="ARBA00004123"/>
    </source>
</evidence>
<feature type="region of interest" description="Disordered" evidence="6">
    <location>
        <begin position="1"/>
        <end position="151"/>
    </location>
</feature>
<protein>
    <recommendedName>
        <fullName evidence="7">Zn(2)-C6 fungal-type domain-containing protein</fullName>
    </recommendedName>
</protein>
<feature type="domain" description="Zn(2)-C6 fungal-type" evidence="7">
    <location>
        <begin position="158"/>
        <end position="191"/>
    </location>
</feature>
<comment type="caution">
    <text evidence="8">The sequence shown here is derived from an EMBL/GenBank/DDBJ whole genome shotgun (WGS) entry which is preliminary data.</text>
</comment>
<dbReference type="GO" id="GO:0000981">
    <property type="term" value="F:DNA-binding transcription factor activity, RNA polymerase II-specific"/>
    <property type="evidence" value="ECO:0007669"/>
    <property type="project" value="InterPro"/>
</dbReference>
<dbReference type="SMART" id="SM00066">
    <property type="entry name" value="GAL4"/>
    <property type="match status" value="1"/>
</dbReference>
<evidence type="ECO:0000256" key="6">
    <source>
        <dbReference type="SAM" id="MobiDB-lite"/>
    </source>
</evidence>
<dbReference type="CDD" id="cd12148">
    <property type="entry name" value="fungal_TF_MHR"/>
    <property type="match status" value="1"/>
</dbReference>
<dbReference type="GO" id="GO:0005634">
    <property type="term" value="C:nucleus"/>
    <property type="evidence" value="ECO:0007669"/>
    <property type="project" value="UniProtKB-SubCell"/>
</dbReference>
<evidence type="ECO:0000256" key="3">
    <source>
        <dbReference type="ARBA" id="ARBA00023015"/>
    </source>
</evidence>
<dbReference type="CDD" id="cd00067">
    <property type="entry name" value="GAL4"/>
    <property type="match status" value="1"/>
</dbReference>
<organism evidence="8 9">
    <name type="scientific">Mycena pura</name>
    <dbReference type="NCBI Taxonomy" id="153505"/>
    <lineage>
        <taxon>Eukaryota</taxon>
        <taxon>Fungi</taxon>
        <taxon>Dikarya</taxon>
        <taxon>Basidiomycota</taxon>
        <taxon>Agaricomycotina</taxon>
        <taxon>Agaricomycetes</taxon>
        <taxon>Agaricomycetidae</taxon>
        <taxon>Agaricales</taxon>
        <taxon>Marasmiineae</taxon>
        <taxon>Mycenaceae</taxon>
        <taxon>Mycena</taxon>
    </lineage>
</organism>
<comment type="subcellular location">
    <subcellularLocation>
        <location evidence="1">Nucleus</location>
    </subcellularLocation>
</comment>
<sequence>MFSLDDPHHPYLQRSSIPDDVQPLYRQHATPRTHYSSADDASAPFGQRRFASNSPPARFQDHVEYSAPQGLPAMSAGRLSEMSRIDTSAPFTRRDESQPSGVQPVSATSVDLSGDSEAWSPTQPARPRKPRREKTRIELAPDQPPTTQGKPRTRVYVACLQCRTRKIRCDGAKPACHNCSKRTTSSNDCNYDSLPKRRGPDKNPGARQRIPRKNSEGPRRPRRRATSSSDNHNYPAQNSFPSPASSEDTPEEYMVSPHEPHINVSFGKPCVCHGLTYCPSSLGSIGLDKAPPSPQITIPYDSSLNLLLASPLEAPSVSRAFITEYNNENDSEYRQKDITTIASQPSIDFSRKIWWDSLLSLYLSPSSTRLDNVSVSQRNLAGQQISTDLRFLFRTSSYWFSFLHAPTFFSNFYDPARRERMQPSLVLAALAMSTFWQSSEIGWGHQGRVRAIRFRDEAQSALEASYNAGWVDDTLAQAAWMLAIFEVCAHPNHSRERSSSAMIMLDSIIRSLSLTMVDANDPNTTIFVPGKVPVVASTHQAVHPMRNGQCDYPYSTALPVSTDCGCSCLSLTLKEQWPQTMDHTPLWAQTPAWSASWSEAEIKKESCRRLCWSSMILAAGHSNYSYVNRLRSVDLFIADPANYALLFSGEAVVHSPSAKDTIWALHDRSFLLWHACIKMRNDVSAPVAAKGQFAIKAWLEADAIEDALNRHTCGIERAFIFQGREYIFNTRMCITYEFQRFVPLVSNNVSGLFQRQKAEEWLSHQAAVAQKFTTALHAVTGNSSSYLSRRPFYVFWLMAQVSRGLTLWHYDKTLTIALDVCKNLLAPIDYLSALWPCAGNKFRVLRLTQRERYQALRERLREACDIAQVSTPPPLNLSLPPPSIDEIV</sequence>
<keyword evidence="4" id="KW-0804">Transcription</keyword>
<accession>A0AAD6UT77</accession>
<evidence type="ECO:0000259" key="7">
    <source>
        <dbReference type="PROSITE" id="PS50048"/>
    </source>
</evidence>
<dbReference type="PANTHER" id="PTHR47338">
    <property type="entry name" value="ZN(II)2CYS6 TRANSCRIPTION FACTOR (EUROFUNG)-RELATED"/>
    <property type="match status" value="1"/>
</dbReference>
<keyword evidence="3" id="KW-0805">Transcription regulation</keyword>